<keyword evidence="2" id="KW-1185">Reference proteome</keyword>
<evidence type="ECO:0000313" key="1">
    <source>
        <dbReference type="EMBL" id="GEP54012.1"/>
    </source>
</evidence>
<name>A0A512N4V0_9HYPH</name>
<organism evidence="1 2">
    <name type="scientific">Reyranella soli</name>
    <dbReference type="NCBI Taxonomy" id="1230389"/>
    <lineage>
        <taxon>Bacteria</taxon>
        <taxon>Pseudomonadati</taxon>
        <taxon>Pseudomonadota</taxon>
        <taxon>Alphaproteobacteria</taxon>
        <taxon>Hyphomicrobiales</taxon>
        <taxon>Reyranellaceae</taxon>
        <taxon>Reyranella</taxon>
    </lineage>
</organism>
<dbReference type="Gene3D" id="2.60.120.620">
    <property type="entry name" value="q2cbj1_9rhob like domain"/>
    <property type="match status" value="1"/>
</dbReference>
<dbReference type="RefSeq" id="WP_147147154.1">
    <property type="nucleotide sequence ID" value="NZ_BKAJ01000020.1"/>
</dbReference>
<proteinExistence type="predicted"/>
<dbReference type="OrthoDB" id="583574at2"/>
<comment type="caution">
    <text evidence="1">The sequence shown here is derived from an EMBL/GenBank/DDBJ whole genome shotgun (WGS) entry which is preliminary data.</text>
</comment>
<dbReference type="Proteomes" id="UP000321058">
    <property type="component" value="Unassembled WGS sequence"/>
</dbReference>
<dbReference type="NCBIfam" id="TIGR04324">
    <property type="entry name" value="SpoChoClust_2"/>
    <property type="match status" value="1"/>
</dbReference>
<accession>A0A512N4V0</accession>
<dbReference type="SUPFAM" id="SSF51197">
    <property type="entry name" value="Clavaminate synthase-like"/>
    <property type="match status" value="1"/>
</dbReference>
<dbReference type="InterPro" id="IPR027611">
    <property type="entry name" value="SpoChClust_oxygenase"/>
</dbReference>
<evidence type="ECO:0000313" key="2">
    <source>
        <dbReference type="Proteomes" id="UP000321058"/>
    </source>
</evidence>
<protein>
    <recommendedName>
        <fullName evidence="3">Sporadic carbohydrate cluster 2OG-Fe(II) oxygenase</fullName>
    </recommendedName>
</protein>
<sequence>MSNSPSFWREDERKLSDTFVRDGYVIQPAESRADLDRIRDLLADIAASYLKLPPAEDKGAFLDRIHEKVDVQRLNDLRLAVIREMNEEAWTRLAYFNTARRALEVLVGNELAMQLRINLSIQLPNDDSSLLPVHADVWAGDSPYEVVLWVPFVHVYGTKTMFILPRDKDSHYQAKMGELKLKSAEELHRAIEPDLRWLDIPYGNVLLFTQNVMHGNIVNREPETRWSTNCRFKSVFSPYHDKKLGEFFEPILVRPATSIGASYRLPSVA</sequence>
<dbReference type="AlphaFoldDB" id="A0A512N4V0"/>
<gene>
    <name evidence="1" type="ORF">RSO01_11780</name>
</gene>
<reference evidence="1 2" key="1">
    <citation type="submission" date="2019-07" db="EMBL/GenBank/DDBJ databases">
        <title>Whole genome shotgun sequence of Reyranella soli NBRC 108950.</title>
        <authorList>
            <person name="Hosoyama A."/>
            <person name="Uohara A."/>
            <person name="Ohji S."/>
            <person name="Ichikawa N."/>
        </authorList>
    </citation>
    <scope>NUCLEOTIDE SEQUENCE [LARGE SCALE GENOMIC DNA]</scope>
    <source>
        <strain evidence="1 2">NBRC 108950</strain>
    </source>
</reference>
<dbReference type="EMBL" id="BKAJ01000020">
    <property type="protein sequence ID" value="GEP54012.1"/>
    <property type="molecule type" value="Genomic_DNA"/>
</dbReference>
<evidence type="ECO:0008006" key="3">
    <source>
        <dbReference type="Google" id="ProtNLM"/>
    </source>
</evidence>